<dbReference type="Proteomes" id="UP000238479">
    <property type="component" value="Chromosome 6"/>
</dbReference>
<feature type="transmembrane region" description="Helical" evidence="2">
    <location>
        <begin position="609"/>
        <end position="633"/>
    </location>
</feature>
<protein>
    <recommendedName>
        <fullName evidence="5">Transmembrane protein</fullName>
    </recommendedName>
</protein>
<evidence type="ECO:0008006" key="5">
    <source>
        <dbReference type="Google" id="ProtNLM"/>
    </source>
</evidence>
<evidence type="ECO:0000256" key="1">
    <source>
        <dbReference type="SAM" id="MobiDB-lite"/>
    </source>
</evidence>
<feature type="compositionally biased region" description="Basic residues" evidence="1">
    <location>
        <begin position="750"/>
        <end position="761"/>
    </location>
</feature>
<keyword evidence="2" id="KW-0472">Membrane</keyword>
<proteinExistence type="predicted"/>
<feature type="region of interest" description="Disordered" evidence="1">
    <location>
        <begin position="251"/>
        <end position="322"/>
    </location>
</feature>
<feature type="compositionally biased region" description="Polar residues" evidence="1">
    <location>
        <begin position="1"/>
        <end position="24"/>
    </location>
</feature>
<dbReference type="PANTHER" id="PTHR34775">
    <property type="entry name" value="TRANSMEMBRANE PROTEIN"/>
    <property type="match status" value="1"/>
</dbReference>
<feature type="compositionally biased region" description="Polar residues" evidence="1">
    <location>
        <begin position="675"/>
        <end position="685"/>
    </location>
</feature>
<feature type="compositionally biased region" description="Basic and acidic residues" evidence="1">
    <location>
        <begin position="691"/>
        <end position="701"/>
    </location>
</feature>
<evidence type="ECO:0000313" key="3">
    <source>
        <dbReference type="EMBL" id="PRQ22225.1"/>
    </source>
</evidence>
<keyword evidence="4" id="KW-1185">Reference proteome</keyword>
<gene>
    <name evidence="3" type="ORF">RchiOBHm_Chr6g0247921</name>
</gene>
<accession>A0A2P6PJX9</accession>
<feature type="region of interest" description="Disordered" evidence="1">
    <location>
        <begin position="143"/>
        <end position="238"/>
    </location>
</feature>
<dbReference type="Gramene" id="PRQ22225">
    <property type="protein sequence ID" value="PRQ22225"/>
    <property type="gene ID" value="RchiOBHm_Chr6g0247921"/>
</dbReference>
<dbReference type="EMBL" id="PDCK01000044">
    <property type="protein sequence ID" value="PRQ22225.1"/>
    <property type="molecule type" value="Genomic_DNA"/>
</dbReference>
<feature type="region of interest" description="Disordered" evidence="1">
    <location>
        <begin position="106"/>
        <end position="125"/>
    </location>
</feature>
<keyword evidence="2" id="KW-0812">Transmembrane</keyword>
<feature type="compositionally biased region" description="Basic and acidic residues" evidence="1">
    <location>
        <begin position="251"/>
        <end position="279"/>
    </location>
</feature>
<dbReference type="AlphaFoldDB" id="A0A2P6PJX9"/>
<feature type="compositionally biased region" description="Polar residues" evidence="1">
    <location>
        <begin position="714"/>
        <end position="729"/>
    </location>
</feature>
<sequence length="761" mass="83965">MAAPPSNKSPIATRASPNSRSSEIANPVRRSFTGNPFAKPSIVANSETPPPRRSSMGRETVVTFSEDKENGKDSSWKQIRVRSPAAAKNFMSPTISAASKINASPRKKILTERNEPVRTSSSSSSEFKIKSVSFAPVPVEYSDHKEEVGPTTPPVVVVSKPPKPSEAMVGPPEPVCENASEEQPDCVNLDPSFKISPPATASFSGSGHRVIAPLDADPSAPPPYDPKTNYLSPRPQFLHYRPNPRVEYYLSKDGEGKRLEESFSDTEETRSDYSPKEVEDVTSPAEVVKEEEEEEEAKEEEVPVSEPMPTIISPSTKSMPKEEEAVEVEESSKLRFSWRSKFTALIMVLAVALFAVLAVEVNVQVWSASSVSFVSELISNIRGAKNLGPLQYYNLTLMEDARVNEYSVFDQCHKEMEEMGEFDVFGNVMGSVFEVEASEEKGLQEIGGAEYEEPIDQEAGLAEIGAAEYAEPIYQEAEVPQIECLEQNQPEIGVNDVEEHVEQGNEQVENIEALEEEMRLSVIRATENLVEVHTDPEFEEKAESTNMEEVSLEKNSYEDVEALQATQAITEENIVVDHVHSKPESIASIKEEIVSSEVLNLTAERADSMVSMVNVLGIAFLVVTLVGFTAIIYMKKRENSPSNPANYAVQPLVTEKLAASPIVPISTEHTYCPSEMSSFQTSSGYRSKGLKASDEVESQEKRARKNNRRDSMASIDSSMGSPSYGSFTTYERIPIKKGYGEEEIVTPVRRSSRITRKVTSP</sequence>
<reference evidence="3 4" key="1">
    <citation type="journal article" date="2018" name="Nat. Genet.">
        <title>The Rosa genome provides new insights in the design of modern roses.</title>
        <authorList>
            <person name="Bendahmane M."/>
        </authorList>
    </citation>
    <scope>NUCLEOTIDE SEQUENCE [LARGE SCALE GENOMIC DNA]</scope>
    <source>
        <strain evidence="4">cv. Old Blush</strain>
    </source>
</reference>
<dbReference type="OMA" id="RSFDKSH"/>
<name>A0A2P6PJX9_ROSCH</name>
<feature type="compositionally biased region" description="Acidic residues" evidence="1">
    <location>
        <begin position="289"/>
        <end position="303"/>
    </location>
</feature>
<evidence type="ECO:0000256" key="2">
    <source>
        <dbReference type="SAM" id="Phobius"/>
    </source>
</evidence>
<dbReference type="OrthoDB" id="676522at2759"/>
<comment type="caution">
    <text evidence="3">The sequence shown here is derived from an EMBL/GenBank/DDBJ whole genome shotgun (WGS) entry which is preliminary data.</text>
</comment>
<feature type="region of interest" description="Disordered" evidence="1">
    <location>
        <begin position="675"/>
        <end position="761"/>
    </location>
</feature>
<dbReference type="PANTHER" id="PTHR34775:SF4">
    <property type="entry name" value="TRANSMEMBRANE PROTEIN"/>
    <property type="match status" value="1"/>
</dbReference>
<feature type="region of interest" description="Disordered" evidence="1">
    <location>
        <begin position="1"/>
        <end position="80"/>
    </location>
</feature>
<feature type="compositionally biased region" description="Basic and acidic residues" evidence="1">
    <location>
        <begin position="65"/>
        <end position="75"/>
    </location>
</feature>
<dbReference type="STRING" id="74649.A0A2P6PJX9"/>
<feature type="transmembrane region" description="Helical" evidence="2">
    <location>
        <begin position="342"/>
        <end position="359"/>
    </location>
</feature>
<keyword evidence="2" id="KW-1133">Transmembrane helix</keyword>
<evidence type="ECO:0000313" key="4">
    <source>
        <dbReference type="Proteomes" id="UP000238479"/>
    </source>
</evidence>
<organism evidence="3 4">
    <name type="scientific">Rosa chinensis</name>
    <name type="common">China rose</name>
    <dbReference type="NCBI Taxonomy" id="74649"/>
    <lineage>
        <taxon>Eukaryota</taxon>
        <taxon>Viridiplantae</taxon>
        <taxon>Streptophyta</taxon>
        <taxon>Embryophyta</taxon>
        <taxon>Tracheophyta</taxon>
        <taxon>Spermatophyta</taxon>
        <taxon>Magnoliopsida</taxon>
        <taxon>eudicotyledons</taxon>
        <taxon>Gunneridae</taxon>
        <taxon>Pentapetalae</taxon>
        <taxon>rosids</taxon>
        <taxon>fabids</taxon>
        <taxon>Rosales</taxon>
        <taxon>Rosaceae</taxon>
        <taxon>Rosoideae</taxon>
        <taxon>Rosoideae incertae sedis</taxon>
        <taxon>Rosa</taxon>
    </lineage>
</organism>